<comment type="catalytic activity">
    <reaction evidence="5">
        <text>2 a Fe(II)-siderophore + NADP(+) + H(+) = 2 a Fe(III)-siderophore + NADPH</text>
        <dbReference type="Rhea" id="RHEA:28795"/>
        <dbReference type="Rhea" id="RHEA-COMP:11342"/>
        <dbReference type="Rhea" id="RHEA-COMP:11344"/>
        <dbReference type="ChEBI" id="CHEBI:15378"/>
        <dbReference type="ChEBI" id="CHEBI:29033"/>
        <dbReference type="ChEBI" id="CHEBI:29034"/>
        <dbReference type="ChEBI" id="CHEBI:57783"/>
        <dbReference type="ChEBI" id="CHEBI:58349"/>
        <dbReference type="EC" id="1.16.1.9"/>
    </reaction>
</comment>
<feature type="transmembrane region" description="Helical" evidence="6">
    <location>
        <begin position="120"/>
        <end position="139"/>
    </location>
</feature>
<evidence type="ECO:0000256" key="5">
    <source>
        <dbReference type="ARBA" id="ARBA00048483"/>
    </source>
</evidence>
<keyword evidence="9" id="KW-1185">Reference proteome</keyword>
<dbReference type="Gene3D" id="3.40.50.80">
    <property type="entry name" value="Nucleotide-binding domain of ferredoxin-NADP reductase (FNR) module"/>
    <property type="match status" value="1"/>
</dbReference>
<reference evidence="8 9" key="1">
    <citation type="journal article" date="2018" name="Front. Microbiol.">
        <title>Genome-Wide Analysis of Corynespora cassiicola Leaf Fall Disease Putative Effectors.</title>
        <authorList>
            <person name="Lopez D."/>
            <person name="Ribeiro S."/>
            <person name="Label P."/>
            <person name="Fumanal B."/>
            <person name="Venisse J.S."/>
            <person name="Kohler A."/>
            <person name="de Oliveira R.R."/>
            <person name="Labutti K."/>
            <person name="Lipzen A."/>
            <person name="Lail K."/>
            <person name="Bauer D."/>
            <person name="Ohm R.A."/>
            <person name="Barry K.W."/>
            <person name="Spatafora J."/>
            <person name="Grigoriev I.V."/>
            <person name="Martin F.M."/>
            <person name="Pujade-Renaud V."/>
        </authorList>
    </citation>
    <scope>NUCLEOTIDE SEQUENCE [LARGE SCALE GENOMIC DNA]</scope>
    <source>
        <strain evidence="8 9">Philippines</strain>
    </source>
</reference>
<dbReference type="SUPFAM" id="SSF63380">
    <property type="entry name" value="Riboflavin synthase domain-like"/>
    <property type="match status" value="1"/>
</dbReference>
<dbReference type="InterPro" id="IPR017927">
    <property type="entry name" value="FAD-bd_FR_type"/>
</dbReference>
<dbReference type="InterPro" id="IPR039261">
    <property type="entry name" value="FNR_nucleotide-bd"/>
</dbReference>
<dbReference type="GO" id="GO:0006826">
    <property type="term" value="P:iron ion transport"/>
    <property type="evidence" value="ECO:0007669"/>
    <property type="project" value="TreeGrafter"/>
</dbReference>
<evidence type="ECO:0000256" key="1">
    <source>
        <dbReference type="ARBA" id="ARBA00004651"/>
    </source>
</evidence>
<sequence>MSLLISSILLGLSIYHFLRVFDSVIKFLILKYLLYPSISLLKPAGIRLNYLDVGIGLLFLCANGTCLAWRTESIDDLSSRSASVLATNCILLLPGASITADGLRISLETHRKAHVTVGTISFLQCLAATSILSIGLFSLPQVKRRVYELFITLHYCLTALLYVSLWFHVPKPQKRGRIQVYVGTGVFAVTLIHRVLLLIYRNLSWSKSWTIIKMKNFSGVIKASVAVPRPWKFRPGQYVFLTIPNAGLFSAFQRHPFMITRTEAKNGTLIELRIQPQDGFTKKLLSLASEENSYEEQWCHGWIEGPYGVPFRFNEFGTVVMFANSIGIAGHLGYIQELIKDYREFRSKTRDILIVWYTEHDGLLGLVQEFMNDLLREDKPWGAKGTRELGPITDEMSFRPGERPKPSGENVRSRVLMIDGMLTDGRS</sequence>
<proteinExistence type="predicted"/>
<evidence type="ECO:0000256" key="4">
    <source>
        <dbReference type="ARBA" id="ARBA00022475"/>
    </source>
</evidence>
<dbReference type="PANTHER" id="PTHR32361:SF26">
    <property type="entry name" value="FAD-BINDING 8 DOMAIN-CONTAINING PROTEIN-RELATED"/>
    <property type="match status" value="1"/>
</dbReference>
<dbReference type="Pfam" id="PF08022">
    <property type="entry name" value="FAD_binding_8"/>
    <property type="match status" value="1"/>
</dbReference>
<evidence type="ECO:0000256" key="2">
    <source>
        <dbReference type="ARBA" id="ARBA00012668"/>
    </source>
</evidence>
<keyword evidence="6" id="KW-0812">Transmembrane</keyword>
<evidence type="ECO:0000256" key="6">
    <source>
        <dbReference type="SAM" id="Phobius"/>
    </source>
</evidence>
<protein>
    <recommendedName>
        <fullName evidence="2">ferric-chelate reductase (NADPH)</fullName>
        <ecNumber evidence="2">1.16.1.9</ecNumber>
    </recommendedName>
</protein>
<feature type="transmembrane region" description="Helical" evidence="6">
    <location>
        <begin position="146"/>
        <end position="168"/>
    </location>
</feature>
<dbReference type="GO" id="GO:0015677">
    <property type="term" value="P:copper ion import"/>
    <property type="evidence" value="ECO:0007669"/>
    <property type="project" value="TreeGrafter"/>
</dbReference>
<dbReference type="GO" id="GO:0052851">
    <property type="term" value="F:ferric-chelate reductase (NADPH) activity"/>
    <property type="evidence" value="ECO:0007669"/>
    <property type="project" value="UniProtKB-EC"/>
</dbReference>
<keyword evidence="4" id="KW-1003">Cell membrane</keyword>
<dbReference type="PANTHER" id="PTHR32361">
    <property type="entry name" value="FERRIC/CUPRIC REDUCTASE TRANSMEMBRANE COMPONENT"/>
    <property type="match status" value="1"/>
</dbReference>
<keyword evidence="6" id="KW-0472">Membrane</keyword>
<accession>A0A2T2N0D7</accession>
<evidence type="ECO:0000313" key="8">
    <source>
        <dbReference type="EMBL" id="PSN58905.1"/>
    </source>
</evidence>
<evidence type="ECO:0000313" key="9">
    <source>
        <dbReference type="Proteomes" id="UP000240883"/>
    </source>
</evidence>
<gene>
    <name evidence="8" type="ORF">BS50DRAFT_509566</name>
</gene>
<dbReference type="EC" id="1.16.1.9" evidence="2"/>
<name>A0A2T2N0D7_CORCC</name>
<dbReference type="Proteomes" id="UP000240883">
    <property type="component" value="Unassembled WGS sequence"/>
</dbReference>
<evidence type="ECO:0000259" key="7">
    <source>
        <dbReference type="PROSITE" id="PS51384"/>
    </source>
</evidence>
<dbReference type="InterPro" id="IPR017938">
    <property type="entry name" value="Riboflavin_synthase-like_b-brl"/>
</dbReference>
<keyword evidence="6" id="KW-1133">Transmembrane helix</keyword>
<dbReference type="GO" id="GO:0006879">
    <property type="term" value="P:intracellular iron ion homeostasis"/>
    <property type="evidence" value="ECO:0007669"/>
    <property type="project" value="TreeGrafter"/>
</dbReference>
<dbReference type="GO" id="GO:0005886">
    <property type="term" value="C:plasma membrane"/>
    <property type="evidence" value="ECO:0007669"/>
    <property type="project" value="UniProtKB-SubCell"/>
</dbReference>
<feature type="domain" description="FAD-binding FR-type" evidence="7">
    <location>
        <begin position="184"/>
        <end position="313"/>
    </location>
</feature>
<evidence type="ECO:0000256" key="3">
    <source>
        <dbReference type="ARBA" id="ARBA00022448"/>
    </source>
</evidence>
<keyword evidence="3" id="KW-0813">Transport</keyword>
<dbReference type="CDD" id="cd06186">
    <property type="entry name" value="NOX_Duox_like_FAD_NADP"/>
    <property type="match status" value="1"/>
</dbReference>
<dbReference type="STRING" id="1448308.A0A2T2N0D7"/>
<dbReference type="Gene3D" id="2.40.30.10">
    <property type="entry name" value="Translation factors"/>
    <property type="match status" value="1"/>
</dbReference>
<dbReference type="PROSITE" id="PS51384">
    <property type="entry name" value="FAD_FR"/>
    <property type="match status" value="1"/>
</dbReference>
<dbReference type="InterPro" id="IPR013112">
    <property type="entry name" value="FAD-bd_8"/>
</dbReference>
<comment type="subcellular location">
    <subcellularLocation>
        <location evidence="1">Cell membrane</location>
        <topology evidence="1">Multi-pass membrane protein</topology>
    </subcellularLocation>
</comment>
<feature type="transmembrane region" description="Helical" evidence="6">
    <location>
        <begin position="180"/>
        <end position="200"/>
    </location>
</feature>
<dbReference type="EMBL" id="KZ678180">
    <property type="protein sequence ID" value="PSN58905.1"/>
    <property type="molecule type" value="Genomic_DNA"/>
</dbReference>
<organism evidence="8 9">
    <name type="scientific">Corynespora cassiicola Philippines</name>
    <dbReference type="NCBI Taxonomy" id="1448308"/>
    <lineage>
        <taxon>Eukaryota</taxon>
        <taxon>Fungi</taxon>
        <taxon>Dikarya</taxon>
        <taxon>Ascomycota</taxon>
        <taxon>Pezizomycotina</taxon>
        <taxon>Dothideomycetes</taxon>
        <taxon>Pleosporomycetidae</taxon>
        <taxon>Pleosporales</taxon>
        <taxon>Corynesporascaceae</taxon>
        <taxon>Corynespora</taxon>
    </lineage>
</organism>
<dbReference type="OrthoDB" id="4494341at2759"/>
<dbReference type="InterPro" id="IPR051410">
    <property type="entry name" value="Ferric/Cupric_Reductase"/>
</dbReference>
<dbReference type="AlphaFoldDB" id="A0A2T2N0D7"/>